<feature type="transmembrane region" description="Helical" evidence="15">
    <location>
        <begin position="161"/>
        <end position="183"/>
    </location>
</feature>
<dbReference type="FunFam" id="1.10.287.130:FF:000006">
    <property type="entry name" value="Osmolarity two-component histidine kinase EnvZ"/>
    <property type="match status" value="1"/>
</dbReference>
<evidence type="ECO:0000256" key="3">
    <source>
        <dbReference type="ARBA" id="ARBA00012438"/>
    </source>
</evidence>
<keyword evidence="6" id="KW-0597">Phosphoprotein</keyword>
<dbReference type="InterPro" id="IPR036890">
    <property type="entry name" value="HATPase_C_sf"/>
</dbReference>
<dbReference type="InterPro" id="IPR005467">
    <property type="entry name" value="His_kinase_dom"/>
</dbReference>
<evidence type="ECO:0000256" key="13">
    <source>
        <dbReference type="ARBA" id="ARBA00023012"/>
    </source>
</evidence>
<dbReference type="Proteomes" id="UP000194450">
    <property type="component" value="Unassembled WGS sequence"/>
</dbReference>
<evidence type="ECO:0000313" key="19">
    <source>
        <dbReference type="Proteomes" id="UP000194450"/>
    </source>
</evidence>
<dbReference type="GO" id="GO:0005524">
    <property type="term" value="F:ATP binding"/>
    <property type="evidence" value="ECO:0007669"/>
    <property type="project" value="UniProtKB-KW"/>
</dbReference>
<organism evidence="18 19">
    <name type="scientific">Pseudidiomarina planktonica</name>
    <dbReference type="NCBI Taxonomy" id="1323738"/>
    <lineage>
        <taxon>Bacteria</taxon>
        <taxon>Pseudomonadati</taxon>
        <taxon>Pseudomonadota</taxon>
        <taxon>Gammaproteobacteria</taxon>
        <taxon>Alteromonadales</taxon>
        <taxon>Idiomarinaceae</taxon>
        <taxon>Pseudidiomarina</taxon>
    </lineage>
</organism>
<evidence type="ECO:0000256" key="14">
    <source>
        <dbReference type="ARBA" id="ARBA00023136"/>
    </source>
</evidence>
<dbReference type="EC" id="2.7.13.3" evidence="3"/>
<evidence type="ECO:0000256" key="9">
    <source>
        <dbReference type="ARBA" id="ARBA00022741"/>
    </source>
</evidence>
<dbReference type="PANTHER" id="PTHR44936">
    <property type="entry name" value="SENSOR PROTEIN CREC"/>
    <property type="match status" value="1"/>
</dbReference>
<evidence type="ECO:0000256" key="7">
    <source>
        <dbReference type="ARBA" id="ARBA00022679"/>
    </source>
</evidence>
<keyword evidence="10 18" id="KW-0418">Kinase</keyword>
<dbReference type="GO" id="GO:0005886">
    <property type="term" value="C:plasma membrane"/>
    <property type="evidence" value="ECO:0007669"/>
    <property type="project" value="UniProtKB-SubCell"/>
</dbReference>
<dbReference type="Gene3D" id="1.10.8.500">
    <property type="entry name" value="HAMP domain in histidine kinase"/>
    <property type="match status" value="1"/>
</dbReference>
<dbReference type="PANTHER" id="PTHR44936:SF5">
    <property type="entry name" value="SENSOR HISTIDINE KINASE ENVZ"/>
    <property type="match status" value="1"/>
</dbReference>
<evidence type="ECO:0000256" key="6">
    <source>
        <dbReference type="ARBA" id="ARBA00022553"/>
    </source>
</evidence>
<gene>
    <name evidence="18" type="ORF">SAMN06297229_0336</name>
</gene>
<keyword evidence="13" id="KW-0902">Two-component regulatory system</keyword>
<evidence type="ECO:0000256" key="11">
    <source>
        <dbReference type="ARBA" id="ARBA00022840"/>
    </source>
</evidence>
<dbReference type="RefSeq" id="WP_086433525.1">
    <property type="nucleotide sequence ID" value="NZ_FXWH01000001.1"/>
</dbReference>
<proteinExistence type="predicted"/>
<dbReference type="InterPro" id="IPR003661">
    <property type="entry name" value="HisK_dim/P_dom"/>
</dbReference>
<dbReference type="SMART" id="SM00388">
    <property type="entry name" value="HisKA"/>
    <property type="match status" value="1"/>
</dbReference>
<comment type="catalytic activity">
    <reaction evidence="1">
        <text>ATP + protein L-histidine = ADP + protein N-phospho-L-histidine.</text>
        <dbReference type="EC" id="2.7.13.3"/>
    </reaction>
</comment>
<evidence type="ECO:0000313" key="18">
    <source>
        <dbReference type="EMBL" id="SMQ59910.1"/>
    </source>
</evidence>
<dbReference type="PRINTS" id="PR00344">
    <property type="entry name" value="BCTRLSENSOR"/>
</dbReference>
<dbReference type="InterPro" id="IPR036097">
    <property type="entry name" value="HisK_dim/P_sf"/>
</dbReference>
<dbReference type="SMART" id="SM00387">
    <property type="entry name" value="HATPase_c"/>
    <property type="match status" value="1"/>
</dbReference>
<keyword evidence="8 15" id="KW-0812">Transmembrane</keyword>
<keyword evidence="11" id="KW-0067">ATP-binding</keyword>
<dbReference type="PROSITE" id="PS50885">
    <property type="entry name" value="HAMP"/>
    <property type="match status" value="1"/>
</dbReference>
<evidence type="ECO:0000256" key="15">
    <source>
        <dbReference type="SAM" id="Phobius"/>
    </source>
</evidence>
<evidence type="ECO:0000256" key="1">
    <source>
        <dbReference type="ARBA" id="ARBA00000085"/>
    </source>
</evidence>
<dbReference type="PROSITE" id="PS50109">
    <property type="entry name" value="HIS_KIN"/>
    <property type="match status" value="1"/>
</dbReference>
<dbReference type="CDD" id="cd00082">
    <property type="entry name" value="HisKA"/>
    <property type="match status" value="1"/>
</dbReference>
<keyword evidence="5" id="KW-0997">Cell inner membrane</keyword>
<comment type="subcellular location">
    <subcellularLocation>
        <location evidence="2">Cell inner membrane</location>
        <topology evidence="2">Multi-pass membrane protein</topology>
    </subcellularLocation>
</comment>
<dbReference type="Gene3D" id="3.30.565.10">
    <property type="entry name" value="Histidine kinase-like ATPase, C-terminal domain"/>
    <property type="match status" value="1"/>
</dbReference>
<dbReference type="OrthoDB" id="9804645at2"/>
<feature type="domain" description="Histidine kinase" evidence="16">
    <location>
        <begin position="241"/>
        <end position="443"/>
    </location>
</feature>
<name>A0A1Y6EG72_9GAMM</name>
<dbReference type="InterPro" id="IPR003660">
    <property type="entry name" value="HAMP_dom"/>
</dbReference>
<dbReference type="SMART" id="SM00304">
    <property type="entry name" value="HAMP"/>
    <property type="match status" value="1"/>
</dbReference>
<evidence type="ECO:0000256" key="2">
    <source>
        <dbReference type="ARBA" id="ARBA00004429"/>
    </source>
</evidence>
<evidence type="ECO:0000256" key="4">
    <source>
        <dbReference type="ARBA" id="ARBA00022475"/>
    </source>
</evidence>
<dbReference type="Gene3D" id="1.10.287.130">
    <property type="match status" value="1"/>
</dbReference>
<dbReference type="InterPro" id="IPR004358">
    <property type="entry name" value="Sig_transdc_His_kin-like_C"/>
</dbReference>
<dbReference type="GO" id="GO:0000155">
    <property type="term" value="F:phosphorelay sensor kinase activity"/>
    <property type="evidence" value="ECO:0007669"/>
    <property type="project" value="InterPro"/>
</dbReference>
<dbReference type="CDD" id="cd06225">
    <property type="entry name" value="HAMP"/>
    <property type="match status" value="1"/>
</dbReference>
<reference evidence="19" key="1">
    <citation type="submission" date="2017-04" db="EMBL/GenBank/DDBJ databases">
        <authorList>
            <person name="Varghese N."/>
            <person name="Submissions S."/>
        </authorList>
    </citation>
    <scope>NUCLEOTIDE SEQUENCE [LARGE SCALE GENOMIC DNA]</scope>
</reference>
<dbReference type="AlphaFoldDB" id="A0A1Y6EG72"/>
<dbReference type="EMBL" id="FXWH01000001">
    <property type="protein sequence ID" value="SMQ59910.1"/>
    <property type="molecule type" value="Genomic_DNA"/>
</dbReference>
<keyword evidence="9" id="KW-0547">Nucleotide-binding</keyword>
<accession>A0A1Y6EG72</accession>
<evidence type="ECO:0000256" key="8">
    <source>
        <dbReference type="ARBA" id="ARBA00022692"/>
    </source>
</evidence>
<dbReference type="SUPFAM" id="SSF55874">
    <property type="entry name" value="ATPase domain of HSP90 chaperone/DNA topoisomerase II/histidine kinase"/>
    <property type="match status" value="1"/>
</dbReference>
<dbReference type="SUPFAM" id="SSF47384">
    <property type="entry name" value="Homodimeric domain of signal transducing histidine kinase"/>
    <property type="match status" value="1"/>
</dbReference>
<evidence type="ECO:0000259" key="16">
    <source>
        <dbReference type="PROSITE" id="PS50109"/>
    </source>
</evidence>
<dbReference type="InterPro" id="IPR050980">
    <property type="entry name" value="2C_sensor_his_kinase"/>
</dbReference>
<keyword evidence="19" id="KW-1185">Reference proteome</keyword>
<evidence type="ECO:0000256" key="12">
    <source>
        <dbReference type="ARBA" id="ARBA00022989"/>
    </source>
</evidence>
<evidence type="ECO:0000256" key="10">
    <source>
        <dbReference type="ARBA" id="ARBA00022777"/>
    </source>
</evidence>
<dbReference type="SUPFAM" id="SSF158472">
    <property type="entry name" value="HAMP domain-like"/>
    <property type="match status" value="1"/>
</dbReference>
<evidence type="ECO:0000256" key="5">
    <source>
        <dbReference type="ARBA" id="ARBA00022519"/>
    </source>
</evidence>
<dbReference type="Pfam" id="PF00512">
    <property type="entry name" value="HisKA"/>
    <property type="match status" value="1"/>
</dbReference>
<evidence type="ECO:0000259" key="17">
    <source>
        <dbReference type="PROSITE" id="PS50885"/>
    </source>
</evidence>
<feature type="transmembrane region" description="Helical" evidence="15">
    <location>
        <begin position="21"/>
        <end position="44"/>
    </location>
</feature>
<keyword evidence="7" id="KW-0808">Transferase</keyword>
<dbReference type="NCBIfam" id="NF007004">
    <property type="entry name" value="PRK09467.1"/>
    <property type="match status" value="1"/>
</dbReference>
<protein>
    <recommendedName>
        <fullName evidence="3">histidine kinase</fullName>
        <ecNumber evidence="3">2.7.13.3</ecNumber>
    </recommendedName>
</protein>
<keyword evidence="12 15" id="KW-1133">Transmembrane helix</keyword>
<sequence>MADASFSLKRFIPRSAFARTLGLIALVLLINQLVSYLMVGVYVVKPSIQQMNDVMAKQIQGALLLRSWHGDAGVAGEAYVDYAEATGVSFLTVPEAVEQGLQQSTHYRFLSDSMSENLQEQAEVRVGQGDEYVVWVKTEAAPQHWFRIQLTGFDEARFSPLVFYLVLIGVLSVLGGIIFANWLNRPLKDLEAAARKVGRGDYPEPLPERGSNEVIAVTRAFNQMLKGVRQLEQDRSLMMAGVSHDLRTPLTRIRLATEMMSPQDSALADGIIHDVDNMNAIIDQFIEYVRTDQGEDAALEDLNDLIHEVVANVPANWQKLVELQLERMPPIQMRVVSVKRVLLNLLENAERYGHSKILIRSGYYEQQQKVWFSVEDDGPGIPADKMEHYFQPFTQGDSARGSGGSGLGLAIIKRIVERHHGSIQVAQSDLGGLCAQILLPVLQVSPAAQPETMSGRLRKLAKTNLKKRDSNR</sequence>
<feature type="domain" description="HAMP" evidence="17">
    <location>
        <begin position="181"/>
        <end position="233"/>
    </location>
</feature>
<keyword evidence="4" id="KW-1003">Cell membrane</keyword>
<dbReference type="InterPro" id="IPR003594">
    <property type="entry name" value="HATPase_dom"/>
</dbReference>
<keyword evidence="14 15" id="KW-0472">Membrane</keyword>
<dbReference type="Pfam" id="PF02518">
    <property type="entry name" value="HATPase_c"/>
    <property type="match status" value="1"/>
</dbReference>
<dbReference type="Pfam" id="PF00672">
    <property type="entry name" value="HAMP"/>
    <property type="match status" value="1"/>
</dbReference>